<dbReference type="OrthoDB" id="9810385at2"/>
<dbReference type="RefSeq" id="WP_084122751.1">
    <property type="nucleotide sequence ID" value="NZ_LT838813.1"/>
</dbReference>
<feature type="domain" description="TIR" evidence="1">
    <location>
        <begin position="40"/>
        <end position="147"/>
    </location>
</feature>
<sequence>MSFINETQLRSQRRSTKTYMTLNESLSDFKNESSSFKTKIFLSHKHDEKEFLEGTISLLKNYGVEVYVDWLDEGMPKSTSSQTAVRIKGKIKENHKFILLATEAAINSKWCNWELGLGDAAKYIDRIALIPVKKDYSDFSGTEYLDIYPYIFNIDYYQYFKGDFRTQGTYVVYPSVNGNDKVVPIAQWLRNRY</sequence>
<reference evidence="3" key="1">
    <citation type="submission" date="2017-04" db="EMBL/GenBank/DDBJ databases">
        <authorList>
            <person name="Varghese N."/>
            <person name="Submissions S."/>
        </authorList>
    </citation>
    <scope>NUCLEOTIDE SEQUENCE [LARGE SCALE GENOMIC DNA]</scope>
    <source>
        <strain evidence="3">DSM 16537</strain>
    </source>
</reference>
<name>A0A1W2HA46_9BACT</name>
<dbReference type="EMBL" id="LT838813">
    <property type="protein sequence ID" value="SMD45775.1"/>
    <property type="molecule type" value="Genomic_DNA"/>
</dbReference>
<gene>
    <name evidence="2" type="ORF">SAMN00777080_4443</name>
</gene>
<dbReference type="Gene3D" id="3.40.50.10140">
    <property type="entry name" value="Toll/interleukin-1 receptor homology (TIR) domain"/>
    <property type="match status" value="1"/>
</dbReference>
<dbReference type="GO" id="GO:0007165">
    <property type="term" value="P:signal transduction"/>
    <property type="evidence" value="ECO:0007669"/>
    <property type="project" value="InterPro"/>
</dbReference>
<organism evidence="2 3">
    <name type="scientific">Aquiflexum balticum DSM 16537</name>
    <dbReference type="NCBI Taxonomy" id="758820"/>
    <lineage>
        <taxon>Bacteria</taxon>
        <taxon>Pseudomonadati</taxon>
        <taxon>Bacteroidota</taxon>
        <taxon>Cytophagia</taxon>
        <taxon>Cytophagales</taxon>
        <taxon>Cyclobacteriaceae</taxon>
        <taxon>Aquiflexum</taxon>
    </lineage>
</organism>
<protein>
    <submittedName>
        <fullName evidence="2">TIR domain-containing protein</fullName>
    </submittedName>
</protein>
<dbReference type="Proteomes" id="UP000192333">
    <property type="component" value="Chromosome I"/>
</dbReference>
<accession>A0A1W2HA46</accession>
<evidence type="ECO:0000313" key="2">
    <source>
        <dbReference type="EMBL" id="SMD45775.1"/>
    </source>
</evidence>
<proteinExistence type="predicted"/>
<evidence type="ECO:0000313" key="3">
    <source>
        <dbReference type="Proteomes" id="UP000192333"/>
    </source>
</evidence>
<dbReference type="InterPro" id="IPR000157">
    <property type="entry name" value="TIR_dom"/>
</dbReference>
<dbReference type="InterPro" id="IPR035897">
    <property type="entry name" value="Toll_tir_struct_dom_sf"/>
</dbReference>
<dbReference type="STRING" id="758820.SAMN00777080_4443"/>
<dbReference type="SUPFAM" id="SSF52200">
    <property type="entry name" value="Toll/Interleukin receptor TIR domain"/>
    <property type="match status" value="1"/>
</dbReference>
<evidence type="ECO:0000259" key="1">
    <source>
        <dbReference type="Pfam" id="PF13676"/>
    </source>
</evidence>
<dbReference type="AlphaFoldDB" id="A0A1W2HA46"/>
<keyword evidence="3" id="KW-1185">Reference proteome</keyword>
<dbReference type="Pfam" id="PF13676">
    <property type="entry name" value="TIR_2"/>
    <property type="match status" value="1"/>
</dbReference>